<sequence>MYCIFLFLSTACAGGNIATDVSVFLEYLPSKYHYLNTSMACWWGVGQTIANLISWAFSSKFCTDPDNCTSKLNRGWRYCWYVNSAIVLVAGCIRLFVLKLDETPKFLISVGKDEEAYEAIMSISRKYNRPCSLTLEQLKECGEIRKEYYNYSEHGASLSALWKVTKANIKILFSSKIVTRSTTLILLSWLFIGVAYNTFYNFLYIYISQHGGSTGNSIYLTYRNSSIANFVGIFGPLLAGFLVMVPKLGRRGTMAVSAIASMAILFGYTSVRTPAGDAGVPY</sequence>
<gene>
    <name evidence="1" type="ORF">Amon02_001152300</name>
</gene>
<organism evidence="1 2">
    <name type="scientific">Ambrosiozyma monospora</name>
    <name type="common">Yeast</name>
    <name type="synonym">Endomycopsis monosporus</name>
    <dbReference type="NCBI Taxonomy" id="43982"/>
    <lineage>
        <taxon>Eukaryota</taxon>
        <taxon>Fungi</taxon>
        <taxon>Dikarya</taxon>
        <taxon>Ascomycota</taxon>
        <taxon>Saccharomycotina</taxon>
        <taxon>Pichiomycetes</taxon>
        <taxon>Pichiales</taxon>
        <taxon>Pichiaceae</taxon>
        <taxon>Ambrosiozyma</taxon>
    </lineage>
</organism>
<dbReference type="EMBL" id="BSXS01012589">
    <property type="protein sequence ID" value="GMF02644.1"/>
    <property type="molecule type" value="Genomic_DNA"/>
</dbReference>
<proteinExistence type="predicted"/>
<reference evidence="1" key="1">
    <citation type="submission" date="2023-04" db="EMBL/GenBank/DDBJ databases">
        <title>Ambrosiozyma monospora NBRC 10751.</title>
        <authorList>
            <person name="Ichikawa N."/>
            <person name="Sato H."/>
            <person name="Tonouchi N."/>
        </authorList>
    </citation>
    <scope>NUCLEOTIDE SEQUENCE</scope>
    <source>
        <strain evidence="1">NBRC 10751</strain>
    </source>
</reference>
<protein>
    <submittedName>
        <fullName evidence="1">Unnamed protein product</fullName>
    </submittedName>
</protein>
<comment type="caution">
    <text evidence="1">The sequence shown here is derived from an EMBL/GenBank/DDBJ whole genome shotgun (WGS) entry which is preliminary data.</text>
</comment>
<dbReference type="Proteomes" id="UP001165064">
    <property type="component" value="Unassembled WGS sequence"/>
</dbReference>
<evidence type="ECO:0000313" key="2">
    <source>
        <dbReference type="Proteomes" id="UP001165064"/>
    </source>
</evidence>
<name>A0ACB5U5G2_AMBMO</name>
<evidence type="ECO:0000313" key="1">
    <source>
        <dbReference type="EMBL" id="GMF02644.1"/>
    </source>
</evidence>
<keyword evidence="2" id="KW-1185">Reference proteome</keyword>
<accession>A0ACB5U5G2</accession>